<dbReference type="SUPFAM" id="SSF56281">
    <property type="entry name" value="Metallo-hydrolase/oxidoreductase"/>
    <property type="match status" value="1"/>
</dbReference>
<evidence type="ECO:0008006" key="3">
    <source>
        <dbReference type="Google" id="ProtNLM"/>
    </source>
</evidence>
<protein>
    <recommendedName>
        <fullName evidence="3">Metallo-beta-lactamase superfamily protein</fullName>
    </recommendedName>
</protein>
<name>A0A1M5DB01_9CLOT</name>
<dbReference type="STRING" id="1122155.SAMN02745158_04477"/>
<evidence type="ECO:0000313" key="2">
    <source>
        <dbReference type="Proteomes" id="UP000184245"/>
    </source>
</evidence>
<keyword evidence="2" id="KW-1185">Reference proteome</keyword>
<dbReference type="AlphaFoldDB" id="A0A1M5DB01"/>
<dbReference type="InterPro" id="IPR036866">
    <property type="entry name" value="RibonucZ/Hydroxyglut_hydro"/>
</dbReference>
<accession>A0A1M5DB01</accession>
<dbReference type="EMBL" id="FQVI01000064">
    <property type="protein sequence ID" value="SHF64054.1"/>
    <property type="molecule type" value="Genomic_DNA"/>
</dbReference>
<gene>
    <name evidence="1" type="ORF">SAMN02745158_04477</name>
</gene>
<sequence>MLLSVCASGSHGNGYILRTNNEILIIECGCKLMDIKKMIDFQVSKISICVVSHEHG</sequence>
<dbReference type="Proteomes" id="UP000184245">
    <property type="component" value="Unassembled WGS sequence"/>
</dbReference>
<reference evidence="1 2" key="1">
    <citation type="submission" date="2016-11" db="EMBL/GenBank/DDBJ databases">
        <authorList>
            <person name="Jaros S."/>
            <person name="Januszkiewicz K."/>
            <person name="Wedrychowicz H."/>
        </authorList>
    </citation>
    <scope>NUCLEOTIDE SEQUENCE [LARGE SCALE GENOMIC DNA]</scope>
    <source>
        <strain evidence="1 2">DSM 17459</strain>
    </source>
</reference>
<evidence type="ECO:0000313" key="1">
    <source>
        <dbReference type="EMBL" id="SHF64054.1"/>
    </source>
</evidence>
<proteinExistence type="predicted"/>
<organism evidence="1 2">
    <name type="scientific">Lactonifactor longoviformis DSM 17459</name>
    <dbReference type="NCBI Taxonomy" id="1122155"/>
    <lineage>
        <taxon>Bacteria</taxon>
        <taxon>Bacillati</taxon>
        <taxon>Bacillota</taxon>
        <taxon>Clostridia</taxon>
        <taxon>Eubacteriales</taxon>
        <taxon>Clostridiaceae</taxon>
        <taxon>Lactonifactor</taxon>
    </lineage>
</organism>